<reference evidence="2 3" key="2">
    <citation type="journal article" date="2017" name="Sci. Rep.">
        <title>A mobile pathogenicity chromosome in Fusarium oxysporum for infection of multiple cucurbit species.</title>
        <authorList>
            <person name="van Dam P."/>
            <person name="Fokkens L."/>
            <person name="Ayukawa Y."/>
            <person name="van der Gragt M."/>
            <person name="Ter Horst A."/>
            <person name="Brankovics B."/>
            <person name="Houterman P.M."/>
            <person name="Arie T."/>
            <person name="Rep M."/>
        </authorList>
    </citation>
    <scope>NUCLEOTIDE SEQUENCE [LARGE SCALE GENOMIC DNA]</scope>
    <source>
        <strain evidence="2 3">Forc016</strain>
    </source>
</reference>
<protein>
    <submittedName>
        <fullName evidence="2">Uncharacterized protein</fullName>
    </submittedName>
</protein>
<dbReference type="Proteomes" id="UP000219602">
    <property type="component" value="Chromosome 4"/>
</dbReference>
<dbReference type="STRING" id="327505.A0A2H3HU06"/>
<keyword evidence="1" id="KW-1133">Transmembrane helix</keyword>
<evidence type="ECO:0000313" key="3">
    <source>
        <dbReference type="Proteomes" id="UP000219602"/>
    </source>
</evidence>
<gene>
    <name evidence="2" type="ORF">AU210_005468</name>
</gene>
<name>A0A2H3HU06_FUSOX</name>
<evidence type="ECO:0000256" key="1">
    <source>
        <dbReference type="SAM" id="Phobius"/>
    </source>
</evidence>
<dbReference type="EMBL" id="MABQ02000003">
    <property type="protein sequence ID" value="PCD42944.1"/>
    <property type="molecule type" value="Genomic_DNA"/>
</dbReference>
<dbReference type="AlphaFoldDB" id="A0A2H3HU06"/>
<organism evidence="2 3">
    <name type="scientific">Fusarium oxysporum f. sp. radicis-cucumerinum</name>
    <dbReference type="NCBI Taxonomy" id="327505"/>
    <lineage>
        <taxon>Eukaryota</taxon>
        <taxon>Fungi</taxon>
        <taxon>Dikarya</taxon>
        <taxon>Ascomycota</taxon>
        <taxon>Pezizomycotina</taxon>
        <taxon>Sordariomycetes</taxon>
        <taxon>Hypocreomycetidae</taxon>
        <taxon>Hypocreales</taxon>
        <taxon>Nectriaceae</taxon>
        <taxon>Fusarium</taxon>
        <taxon>Fusarium oxysporum species complex</taxon>
    </lineage>
</organism>
<accession>A0A2H3HU06</accession>
<feature type="transmembrane region" description="Helical" evidence="1">
    <location>
        <begin position="12"/>
        <end position="28"/>
    </location>
</feature>
<evidence type="ECO:0000313" key="2">
    <source>
        <dbReference type="EMBL" id="PCD42944.1"/>
    </source>
</evidence>
<proteinExistence type="predicted"/>
<comment type="caution">
    <text evidence="2">The sequence shown here is derived from an EMBL/GenBank/DDBJ whole genome shotgun (WGS) entry which is preliminary data.</text>
</comment>
<sequence>MMFTTYRDNRILPVFIIAICLVLYYSLLDSSVERFGTVRVPVNHQPISATIPIPKPSDRTQQTHPSSQAKLEGSDVLLILKAGGTSMYYRFLIYLATSLSPERINLGNVVICLDCKETIGNSTTIDVLENMTTATKSHPAFDVYHAVPQYVANNV</sequence>
<keyword evidence="1" id="KW-0472">Membrane</keyword>
<reference evidence="2 3" key="1">
    <citation type="journal article" date="2016" name="Environ. Microbiol.">
        <title>Effector profiles distinguish formae speciales of Fusarium oxysporum.</title>
        <authorList>
            <person name="van Dam P."/>
            <person name="Fokkens L."/>
            <person name="Schmidt S.M."/>
            <person name="Linmans J.H."/>
            <person name="Kistler H.C."/>
            <person name="Ma L.J."/>
            <person name="Rep M."/>
        </authorList>
    </citation>
    <scope>NUCLEOTIDE SEQUENCE [LARGE SCALE GENOMIC DNA]</scope>
    <source>
        <strain evidence="2 3">Forc016</strain>
    </source>
</reference>
<keyword evidence="1" id="KW-0812">Transmembrane</keyword>